<dbReference type="InterPro" id="IPR001362">
    <property type="entry name" value="Glyco_hydro_32"/>
</dbReference>
<gene>
    <name evidence="8" type="primary">LOC117640187</name>
</gene>
<dbReference type="GO" id="GO:0005737">
    <property type="term" value="C:cytoplasm"/>
    <property type="evidence" value="ECO:0007669"/>
    <property type="project" value="TreeGrafter"/>
</dbReference>
<comment type="similarity">
    <text evidence="1 4">Belongs to the glycosyl hydrolase 32 family.</text>
</comment>
<dbReference type="PROSITE" id="PS00609">
    <property type="entry name" value="GLYCOSYL_HYDROL_F32"/>
    <property type="match status" value="1"/>
</dbReference>
<dbReference type="KEGG" id="tpal:117640187"/>
<keyword evidence="2 4" id="KW-0378">Hydrolase</keyword>
<organism evidence="8">
    <name type="scientific">Thrips palmi</name>
    <name type="common">Melon thrips</name>
    <dbReference type="NCBI Taxonomy" id="161013"/>
    <lineage>
        <taxon>Eukaryota</taxon>
        <taxon>Metazoa</taxon>
        <taxon>Ecdysozoa</taxon>
        <taxon>Arthropoda</taxon>
        <taxon>Hexapoda</taxon>
        <taxon>Insecta</taxon>
        <taxon>Pterygota</taxon>
        <taxon>Neoptera</taxon>
        <taxon>Paraneoptera</taxon>
        <taxon>Thysanoptera</taxon>
        <taxon>Terebrantia</taxon>
        <taxon>Thripoidea</taxon>
        <taxon>Thripidae</taxon>
        <taxon>Thrips</taxon>
    </lineage>
</organism>
<dbReference type="OrthoDB" id="202537at2759"/>
<dbReference type="GO" id="GO:0005987">
    <property type="term" value="P:sucrose catabolic process"/>
    <property type="evidence" value="ECO:0007669"/>
    <property type="project" value="TreeGrafter"/>
</dbReference>
<dbReference type="Pfam" id="PF08244">
    <property type="entry name" value="Glyco_hydro_32C"/>
    <property type="match status" value="1"/>
</dbReference>
<evidence type="ECO:0000259" key="5">
    <source>
        <dbReference type="Pfam" id="PF00251"/>
    </source>
</evidence>
<dbReference type="InterPro" id="IPR013148">
    <property type="entry name" value="Glyco_hydro_32_N"/>
</dbReference>
<evidence type="ECO:0000256" key="1">
    <source>
        <dbReference type="ARBA" id="ARBA00009902"/>
    </source>
</evidence>
<evidence type="ECO:0000256" key="4">
    <source>
        <dbReference type="RuleBase" id="RU362110"/>
    </source>
</evidence>
<dbReference type="GeneID" id="117640187"/>
<dbReference type="InParanoid" id="A0A6P8XZ42"/>
<dbReference type="InterPro" id="IPR013189">
    <property type="entry name" value="Glyco_hydro_32_C"/>
</dbReference>
<dbReference type="Proteomes" id="UP000515158">
    <property type="component" value="Unplaced"/>
</dbReference>
<evidence type="ECO:0000256" key="2">
    <source>
        <dbReference type="ARBA" id="ARBA00022801"/>
    </source>
</evidence>
<keyword evidence="7" id="KW-1185">Reference proteome</keyword>
<dbReference type="PANTHER" id="PTHR42800:SF1">
    <property type="entry name" value="EXOINULINASE INUD (AFU_ORTHOLOGUE AFUA_5G00480)"/>
    <property type="match status" value="1"/>
</dbReference>
<sequence length="544" mass="59701">MRPLVANVVVGVVAAVVAAAVTAGIILGTLPGCADDAPAALAVDMMRPAFHYTPRFGWVNDPNGLVYADGEWHLFYQADYETTLHGNMSWGHAVSTDLVHWQELGVAISYDQHEQIFSGSAVVDKDCTSGLCAKAGEPVMIAIYTSYDQVPDPNSPLDDQGHSTNRHFQSQHIASSTDRGRTWTKYAHNPVLDKKMYEFRDPKVSRRGDHWLMLVQKSEEHVLQFYKSSDLIKWGDGKGGDGPAGEFTGLGATGGVWECPDMFELPVDGDAKNTKWVLIVNINPGSRFGWGSAAQFFIGQFDGDTFHADGDYSWLDWGADNYATITWDSAPNGEVVAIGWMSNWQYTQVTPASTWRNAFTVPRLLELVTIDGKVRVVQNPVKNIDSLRDLSNAVHQSNLAVANDYTEPAIRGRALDIVVEFDAGSAAEFGVKVYQGEHQETLIGYDKAKGQVFIDRRISGTVNFDALFPDRHSADLPLVGNKLKLRILVDHGSVEVFANRGEVAITDVIFPDPFKDGVSFYALNGTATVVSVDVYPMKTIHGLL</sequence>
<dbReference type="GO" id="GO:0004575">
    <property type="term" value="F:sucrose alpha-glucosidase activity"/>
    <property type="evidence" value="ECO:0007669"/>
    <property type="project" value="TreeGrafter"/>
</dbReference>
<feature type="domain" description="Glycosyl hydrolase family 32 C-terminal" evidence="6">
    <location>
        <begin position="384"/>
        <end position="535"/>
    </location>
</feature>
<dbReference type="Gene3D" id="2.115.10.20">
    <property type="entry name" value="Glycosyl hydrolase domain, family 43"/>
    <property type="match status" value="1"/>
</dbReference>
<dbReference type="SUPFAM" id="SSF75005">
    <property type="entry name" value="Arabinanase/levansucrase/invertase"/>
    <property type="match status" value="1"/>
</dbReference>
<protein>
    <submittedName>
        <fullName evidence="8">Levanase-like</fullName>
    </submittedName>
</protein>
<dbReference type="InterPro" id="IPR018053">
    <property type="entry name" value="Glyco_hydro_32_AS"/>
</dbReference>
<dbReference type="AlphaFoldDB" id="A0A6P8XZ42"/>
<dbReference type="InterPro" id="IPR023296">
    <property type="entry name" value="Glyco_hydro_beta-prop_sf"/>
</dbReference>
<dbReference type="Pfam" id="PF00251">
    <property type="entry name" value="Glyco_hydro_32N"/>
    <property type="match status" value="1"/>
</dbReference>
<reference evidence="8" key="1">
    <citation type="submission" date="2025-08" db="UniProtKB">
        <authorList>
            <consortium name="RefSeq"/>
        </authorList>
    </citation>
    <scope>IDENTIFICATION</scope>
    <source>
        <tissue evidence="8">Total insect</tissue>
    </source>
</reference>
<dbReference type="SMART" id="SM00640">
    <property type="entry name" value="Glyco_32"/>
    <property type="match status" value="1"/>
</dbReference>
<dbReference type="RefSeq" id="XP_034232383.1">
    <property type="nucleotide sequence ID" value="XM_034376492.1"/>
</dbReference>
<dbReference type="CDD" id="cd18622">
    <property type="entry name" value="GH32_Inu-like"/>
    <property type="match status" value="1"/>
</dbReference>
<name>A0A6P8XZ42_THRPL</name>
<dbReference type="SUPFAM" id="SSF49899">
    <property type="entry name" value="Concanavalin A-like lectins/glucanases"/>
    <property type="match status" value="1"/>
</dbReference>
<feature type="domain" description="Glycosyl hydrolase family 32 N-terminal" evidence="5">
    <location>
        <begin position="51"/>
        <end position="380"/>
    </location>
</feature>
<keyword evidence="3 4" id="KW-0326">Glycosidase</keyword>
<evidence type="ECO:0000259" key="6">
    <source>
        <dbReference type="Pfam" id="PF08244"/>
    </source>
</evidence>
<dbReference type="Gene3D" id="2.60.120.560">
    <property type="entry name" value="Exo-inulinase, domain 1"/>
    <property type="match status" value="1"/>
</dbReference>
<evidence type="ECO:0000313" key="7">
    <source>
        <dbReference type="Proteomes" id="UP000515158"/>
    </source>
</evidence>
<accession>A0A6P8XZ42</accession>
<dbReference type="InterPro" id="IPR013320">
    <property type="entry name" value="ConA-like_dom_sf"/>
</dbReference>
<dbReference type="PANTHER" id="PTHR42800">
    <property type="entry name" value="EXOINULINASE INUD (AFU_ORTHOLOGUE AFUA_5G00480)"/>
    <property type="match status" value="1"/>
</dbReference>
<proteinExistence type="inferred from homology"/>
<evidence type="ECO:0000256" key="3">
    <source>
        <dbReference type="ARBA" id="ARBA00023295"/>
    </source>
</evidence>
<evidence type="ECO:0000313" key="8">
    <source>
        <dbReference type="RefSeq" id="XP_034232383.1"/>
    </source>
</evidence>